<accession>A0A8S9ZVX2</accession>
<evidence type="ECO:0000256" key="1">
    <source>
        <dbReference type="SAM" id="SignalP"/>
    </source>
</evidence>
<name>A0A8S9ZVX2_9BILA</name>
<comment type="caution">
    <text evidence="2">The sequence shown here is derived from an EMBL/GenBank/DDBJ whole genome shotgun (WGS) entry which is preliminary data.</text>
</comment>
<protein>
    <submittedName>
        <fullName evidence="2">Uncharacterized protein</fullName>
    </submittedName>
</protein>
<gene>
    <name evidence="2" type="ORF">Mgra_00003112</name>
</gene>
<dbReference type="OrthoDB" id="10651275at2759"/>
<organism evidence="2 3">
    <name type="scientific">Meloidogyne graminicola</name>
    <dbReference type="NCBI Taxonomy" id="189291"/>
    <lineage>
        <taxon>Eukaryota</taxon>
        <taxon>Metazoa</taxon>
        <taxon>Ecdysozoa</taxon>
        <taxon>Nematoda</taxon>
        <taxon>Chromadorea</taxon>
        <taxon>Rhabditida</taxon>
        <taxon>Tylenchina</taxon>
        <taxon>Tylenchomorpha</taxon>
        <taxon>Tylenchoidea</taxon>
        <taxon>Meloidogynidae</taxon>
        <taxon>Meloidogyninae</taxon>
        <taxon>Meloidogyne</taxon>
    </lineage>
</organism>
<evidence type="ECO:0000313" key="3">
    <source>
        <dbReference type="Proteomes" id="UP000605970"/>
    </source>
</evidence>
<keyword evidence="1" id="KW-0732">Signal</keyword>
<evidence type="ECO:0000313" key="2">
    <source>
        <dbReference type="EMBL" id="KAF7637368.1"/>
    </source>
</evidence>
<dbReference type="Proteomes" id="UP000605970">
    <property type="component" value="Unassembled WGS sequence"/>
</dbReference>
<dbReference type="EMBL" id="JABEBT010000020">
    <property type="protein sequence ID" value="KAF7637368.1"/>
    <property type="molecule type" value="Genomic_DNA"/>
</dbReference>
<sequence>MCKMSIFKVLFFVLSLPDYIQTQLFDPYFGFYNSPINLYTNPYNLYPIGFGGYSHLYDWQSLIGGKGFGKGSSSTSTNTKNSFNPFYYPFYNNNNNQFNSGIFGLSAIQQQQQQQSTPLTTTNNINNPFEGILSALIGPPSPPPFPFPPTLSPQNFLFQPNGNNNFGGISSFTSPFSKKFRSRLERNNPPLLDPIFESQSLLSMSNVGNTNGCIENKNGFLFNNKNCNNDLIKNNKQ</sequence>
<feature type="signal peptide" evidence="1">
    <location>
        <begin position="1"/>
        <end position="22"/>
    </location>
</feature>
<reference evidence="2" key="1">
    <citation type="journal article" date="2020" name="Ecol. Evol.">
        <title>Genome structure and content of the rice root-knot nematode (Meloidogyne graminicola).</title>
        <authorList>
            <person name="Phan N.T."/>
            <person name="Danchin E.G.J."/>
            <person name="Klopp C."/>
            <person name="Perfus-Barbeoch L."/>
            <person name="Kozlowski D.K."/>
            <person name="Koutsovoulos G.D."/>
            <person name="Lopez-Roques C."/>
            <person name="Bouchez O."/>
            <person name="Zahm M."/>
            <person name="Besnard G."/>
            <person name="Bellafiore S."/>
        </authorList>
    </citation>
    <scope>NUCLEOTIDE SEQUENCE</scope>
    <source>
        <strain evidence="2">VN-18</strain>
    </source>
</reference>
<dbReference type="AlphaFoldDB" id="A0A8S9ZVX2"/>
<keyword evidence="3" id="KW-1185">Reference proteome</keyword>
<feature type="chain" id="PRO_5035922034" evidence="1">
    <location>
        <begin position="23"/>
        <end position="237"/>
    </location>
</feature>
<proteinExistence type="predicted"/>